<proteinExistence type="predicted"/>
<dbReference type="Proteomes" id="UP000228535">
    <property type="component" value="Unassembled WGS sequence"/>
</dbReference>
<comment type="caution">
    <text evidence="2">The sequence shown here is derived from an EMBL/GenBank/DDBJ whole genome shotgun (WGS) entry which is preliminary data.</text>
</comment>
<dbReference type="PANTHER" id="PTHR39200:SF1">
    <property type="entry name" value="AUTO-TRANSPORTER ADHESIN HEAD GIN DOMAIN-CONTAINING PROTEIN-RELATED"/>
    <property type="match status" value="1"/>
</dbReference>
<dbReference type="Pfam" id="PF10988">
    <property type="entry name" value="DUF2807"/>
    <property type="match status" value="1"/>
</dbReference>
<dbReference type="OrthoDB" id="1442792at2"/>
<reference evidence="2 3" key="1">
    <citation type="submission" date="2017-11" db="EMBL/GenBank/DDBJ databases">
        <title>Genomic Encyclopedia of Archaeal and Bacterial Type Strains, Phase II (KMG-II): From Individual Species to Whole Genera.</title>
        <authorList>
            <person name="Goeker M."/>
        </authorList>
    </citation>
    <scope>NUCLEOTIDE SEQUENCE [LARGE SCALE GENOMIC DNA]</scope>
    <source>
        <strain evidence="2 3">DSM 11115</strain>
    </source>
</reference>
<organism evidence="2 3">
    <name type="scientific">Hymenobacter chitinivorans DSM 11115</name>
    <dbReference type="NCBI Taxonomy" id="1121954"/>
    <lineage>
        <taxon>Bacteria</taxon>
        <taxon>Pseudomonadati</taxon>
        <taxon>Bacteroidota</taxon>
        <taxon>Cytophagia</taxon>
        <taxon>Cytophagales</taxon>
        <taxon>Hymenobacteraceae</taxon>
        <taxon>Hymenobacter</taxon>
    </lineage>
</organism>
<accession>A0A2M9ASU9</accession>
<name>A0A2M9ASU9_9BACT</name>
<gene>
    <name evidence="2" type="ORF">CLV45_4488</name>
</gene>
<evidence type="ECO:0000313" key="2">
    <source>
        <dbReference type="EMBL" id="PJJ48778.1"/>
    </source>
</evidence>
<dbReference type="PROSITE" id="PS51257">
    <property type="entry name" value="PROKAR_LIPOPROTEIN"/>
    <property type="match status" value="1"/>
</dbReference>
<dbReference type="PANTHER" id="PTHR39200">
    <property type="entry name" value="HYPOTHETICAL EXPORTED PROTEIN"/>
    <property type="match status" value="1"/>
</dbReference>
<dbReference type="RefSeq" id="WP_100338700.1">
    <property type="nucleotide sequence ID" value="NZ_PGFA01000004.1"/>
</dbReference>
<evidence type="ECO:0000259" key="1">
    <source>
        <dbReference type="Pfam" id="PF10988"/>
    </source>
</evidence>
<dbReference type="EMBL" id="PGFA01000004">
    <property type="protein sequence ID" value="PJJ48778.1"/>
    <property type="molecule type" value="Genomic_DNA"/>
</dbReference>
<sequence>MKTLLYSGLLTLSLGLMTSCDCDDIFPDKVSGNGPVVAENRTVASFSRLELSIDAEVYLTQGPSRTVRVEAQQNILDVLQTNVNGERLAISYGRATVRRHEPVRVYVTTPDLSSVAVSGSGSVVGQTAWRVDNLGLSLSGSGGIDLGVLGAQSLRTDISGSGAVRLSGDAARHELHLSGSGAVEAYPLTTAAAEVSISGSGGAHLTVTRTLQATISGSGKVYYKGQPALTVHTSGSGRVVDAN</sequence>
<keyword evidence="3" id="KW-1185">Reference proteome</keyword>
<dbReference type="InterPro" id="IPR021255">
    <property type="entry name" value="DUF2807"/>
</dbReference>
<dbReference type="Gene3D" id="2.160.20.120">
    <property type="match status" value="1"/>
</dbReference>
<evidence type="ECO:0000313" key="3">
    <source>
        <dbReference type="Proteomes" id="UP000228535"/>
    </source>
</evidence>
<feature type="domain" description="Putative auto-transporter adhesin head GIN" evidence="1">
    <location>
        <begin position="46"/>
        <end position="227"/>
    </location>
</feature>
<protein>
    <submittedName>
        <fullName evidence="2">Putative autotransporter adhesin-like protein</fullName>
    </submittedName>
</protein>
<dbReference type="AlphaFoldDB" id="A0A2M9ASU9"/>